<evidence type="ECO:0000256" key="1">
    <source>
        <dbReference type="SAM" id="Phobius"/>
    </source>
</evidence>
<name>A0ABR3RVL8_9PLEO</name>
<sequence length="152" mass="17006">MGQHHPKPADCPDLFNCHPPKSKREVIQDALNNAYVEHPCIIHVLLALCLGLSVVNAIMVWRLAYKARTLHRQSKVINNVVSEGRLGRALPAYADIFKDDQFLHDTDLEKGDFVNGVDVKIGHPRVDIDKGCVRKFVATCQGQQGAYRDDHA</sequence>
<dbReference type="Proteomes" id="UP001521785">
    <property type="component" value="Unassembled WGS sequence"/>
</dbReference>
<organism evidence="2 3">
    <name type="scientific">Paraconiothyrium brasiliense</name>
    <dbReference type="NCBI Taxonomy" id="300254"/>
    <lineage>
        <taxon>Eukaryota</taxon>
        <taxon>Fungi</taxon>
        <taxon>Dikarya</taxon>
        <taxon>Ascomycota</taxon>
        <taxon>Pezizomycotina</taxon>
        <taxon>Dothideomycetes</taxon>
        <taxon>Pleosporomycetidae</taxon>
        <taxon>Pleosporales</taxon>
        <taxon>Massarineae</taxon>
        <taxon>Didymosphaeriaceae</taxon>
        <taxon>Paraconiothyrium</taxon>
    </lineage>
</organism>
<feature type="transmembrane region" description="Helical" evidence="1">
    <location>
        <begin position="41"/>
        <end position="65"/>
    </location>
</feature>
<accession>A0ABR3RVL8</accession>
<protein>
    <submittedName>
        <fullName evidence="2">Uncharacterized protein</fullName>
    </submittedName>
</protein>
<comment type="caution">
    <text evidence="2">The sequence shown here is derived from an EMBL/GenBank/DDBJ whole genome shotgun (WGS) entry which is preliminary data.</text>
</comment>
<keyword evidence="3" id="KW-1185">Reference proteome</keyword>
<reference evidence="2 3" key="1">
    <citation type="submission" date="2024-02" db="EMBL/GenBank/DDBJ databases">
        <title>De novo assembly and annotation of 12 fungi associated with fruit tree decline syndrome in Ontario, Canada.</title>
        <authorList>
            <person name="Sulman M."/>
            <person name="Ellouze W."/>
            <person name="Ilyukhin E."/>
        </authorList>
    </citation>
    <scope>NUCLEOTIDE SEQUENCE [LARGE SCALE GENOMIC DNA]</scope>
    <source>
        <strain evidence="2 3">M42-189</strain>
    </source>
</reference>
<evidence type="ECO:0000313" key="2">
    <source>
        <dbReference type="EMBL" id="KAL1608445.1"/>
    </source>
</evidence>
<keyword evidence="1" id="KW-0472">Membrane</keyword>
<keyword evidence="1" id="KW-0812">Transmembrane</keyword>
<proteinExistence type="predicted"/>
<keyword evidence="1" id="KW-1133">Transmembrane helix</keyword>
<evidence type="ECO:0000313" key="3">
    <source>
        <dbReference type="Proteomes" id="UP001521785"/>
    </source>
</evidence>
<gene>
    <name evidence="2" type="ORF">SLS60_003387</name>
</gene>
<dbReference type="EMBL" id="JAKJXO020000003">
    <property type="protein sequence ID" value="KAL1608445.1"/>
    <property type="molecule type" value="Genomic_DNA"/>
</dbReference>